<evidence type="ECO:0000256" key="3">
    <source>
        <dbReference type="ARBA" id="ARBA00022692"/>
    </source>
</evidence>
<comment type="caution">
    <text evidence="22">The sequence shown here is derived from an EMBL/GenBank/DDBJ whole genome shotgun (WGS) entry which is preliminary data.</text>
</comment>
<evidence type="ECO:0000259" key="21">
    <source>
        <dbReference type="Pfam" id="PF26181"/>
    </source>
</evidence>
<dbReference type="Pfam" id="PF22962">
    <property type="entry name" value="Ig_NUP210_7th"/>
    <property type="match status" value="1"/>
</dbReference>
<dbReference type="Pfam" id="PF22963">
    <property type="entry name" value="Ig_NUP210_3rd"/>
    <property type="match status" value="1"/>
</dbReference>
<evidence type="ECO:0008006" key="24">
    <source>
        <dbReference type="Google" id="ProtNLM"/>
    </source>
</evidence>
<feature type="chain" id="PRO_5047082252" description="Nuclear pore membrane glycoprotein 210" evidence="11">
    <location>
        <begin position="19"/>
        <end position="1891"/>
    </location>
</feature>
<dbReference type="InterPro" id="IPR055099">
    <property type="entry name" value="Ig_NUP210_7th"/>
</dbReference>
<name>A0ABP0H2G4_CLALP</name>
<evidence type="ECO:0000259" key="18">
    <source>
        <dbReference type="Pfam" id="PF24935"/>
    </source>
</evidence>
<keyword evidence="7" id="KW-0325">Glycoprotein</keyword>
<dbReference type="InterPro" id="IPR008964">
    <property type="entry name" value="Invasin/intimin_cell_adhesion"/>
</dbReference>
<proteinExistence type="inferred from homology"/>
<keyword evidence="6 10" id="KW-0472">Membrane</keyword>
<dbReference type="Pfam" id="PF26181">
    <property type="entry name" value="Ig_NUP210_13th"/>
    <property type="match status" value="1"/>
</dbReference>
<evidence type="ECO:0000259" key="15">
    <source>
        <dbReference type="Pfam" id="PF22967"/>
    </source>
</evidence>
<evidence type="ECO:0000256" key="5">
    <source>
        <dbReference type="ARBA" id="ARBA00022989"/>
    </source>
</evidence>
<dbReference type="Pfam" id="PF22959">
    <property type="entry name" value="Ig_NUP210_15th"/>
    <property type="match status" value="1"/>
</dbReference>
<dbReference type="InterPro" id="IPR055097">
    <property type="entry name" value="Ig_NUP210_2nd"/>
</dbReference>
<dbReference type="InterPro" id="IPR058779">
    <property type="entry name" value="Ig_NUP210_13th"/>
</dbReference>
<dbReference type="InterPro" id="IPR057586">
    <property type="entry name" value="Ig_NUP210_16th"/>
</dbReference>
<evidence type="ECO:0000313" key="22">
    <source>
        <dbReference type="EMBL" id="CAK8696720.1"/>
    </source>
</evidence>
<evidence type="ECO:0000259" key="12">
    <source>
        <dbReference type="Pfam" id="PF22959"/>
    </source>
</evidence>
<evidence type="ECO:0000256" key="11">
    <source>
        <dbReference type="SAM" id="SignalP"/>
    </source>
</evidence>
<evidence type="ECO:0000256" key="1">
    <source>
        <dbReference type="ARBA" id="ARBA00004590"/>
    </source>
</evidence>
<feature type="domain" description="NUP210 Ig-like" evidence="15">
    <location>
        <begin position="21"/>
        <end position="106"/>
    </location>
</feature>
<feature type="domain" description="NUP210 Ig-like" evidence="21">
    <location>
        <begin position="1155"/>
        <end position="1266"/>
    </location>
</feature>
<sequence length="1891" mass="209110">MWFSMLLLGLLCIGALDAFIVPKLLLPYYDQVQVNYTLNSEEGCYKWKSLNPSIASIKPISGHDASGCSSSAVVFVESRVPSRKITLVLAESEHTGSILQCDVIVDRIHAIDIISRTRELYLEDPPETLKIRALDTEGNTFSSTAGMILEWSLISDSEAKESRDTVMPAHTILSIERFIDTMYNAETYVEELERKGQQSDTILVSGLQTGTAFVTAQLTSTMDVQSAEVRLTVRDKVFLNPNGDVWLAAAASIRYIVEQWRNGRSTEIKMPNTQYFLELSPAKNSAVTLDIQTSTVIGHHIGHSRLSLMDKNLKQQTVQGTSDIHVVDPAYLKFSIQPDNRWVLETGRHYTIIVEMYDSDNHRLWPATNIRIMTDLDKIFFKTLASTKNGTWHYVQAITKGLVNLYAKLEGIVKQDGSMKQYTPDIEVYQPAEIFDPISVIPPVVIFPWNPHPVLYKYQLTAEGGSGNYSWFVDTNPMIIVSNTGLVMTKTEKLRVNTTGSVSVRASDVRNPSHWGTSEVMILPVVQILFAKSSREAEIGNTIDLYITMNAQVKNVLLPVVDCRETKIMWKIHDPSIFEDIADFKVPINNIPDASACVGRRFRGLKEGHTTISVSYMQYRKDGTSIQLDASVTVAAFPALKAIDPVLLAVVSLDSTATLQFTGGPNRWPHWHAGYERSAVISSNELIAISTVYSFQQEHHIVSRCLRLGEVEFKLSVYNKPCNTNPFPVKSTISVRVSCAVPSRTELAVPPMLSSCPLRNIHGVQTVAFMNRPLPINVTAFDAHGNMFDNFSSIFLHWSSDAKGAQFGLSKSYYEPVDISDQKKHIVSRTVDLPNVHGEKTILVAFTKYKENIDKRVCKLYDCSKLNPTVSGSIGILVVDEPSLSPSQLVLYNHANSSADIQVLGGSGYFYHKILQDGNSSAISSATNNLLKIFPVRPGKSKIEITDHCMDYITIATADVTVVEVGSIQLEAPSRMELRSWGQISMQIVDNYGQDLSTRFFSFISLHLTSSTSDIILMNTIFAAPGHNLVAHSDITAENVGSTTLVAVATLKDGRVVTSNSVRVVVFPVLELLPPVVTLVRHASYQLRIRGGPRSDFTIEYIISKHDGKESIVNVSQSGLVHALQLGEVSISAQAKMHDGNVFHCKAPSKVKVIQLTGIHIVAPLTRFHVGGTVPIHVAGIVNDEQSPLSFGNAIPGLVFNWKLANPSVARFHTVHAKAGVETPSSLSFTMLAEGLSAGHCVVSVIVQAQDRSLQQLSQIEFYAEVTLMIYDHLRVLFHVHDPLYLIKTSEKKWSSKNNFLMATSTSHQLHTNRDGIAVNVQYEVLTNRRCDTESTPEGKDCVAVDKNGILTSFSEQCEATVLITSVERFEINQTLALHILVRPVSYIIARSVTSFRTRDNLKVEYAFPLFSKLHFLIDQFDDTGSKFDATGHSLLLGQNRHDLIEVEPGSGNRSFKVQTPQEGITIMSAASYLESAMKPAAVYYFPINVQSAILPSKHEVIVGVGFCFMSNFVNQNGSNGVWSVHHPTLVIDKNSGRGFATAKTTTTVKYVVDSFTAEAQVVASAFVASFARQSVPKEINFQREEWIFPIIITNKQQSGNCPGLDEEMDSVASKLFLCTAKFRRYADRHFFKVEVKYVKEIDCFACILARNEIHEDRSTLATMDDHLIVSLSARSTDIGLVRDGQVILAVVPFFVGHLSSGKLLRGSHVNLCIKATPTVYESIQVTTKPPEKLLIEEESDYCFRVSASGDFIPQTVEIHLQSQLTFQDELLELHLENGDGNIAPSSPSCPSEQGPWRGANDVVESYLAYITTAAVVVISTAMLIAAFSVFKWATSNTVHPPSSSFLSRTPPPYDATSPLSSPLQGSPGSSPRVKLWSRFYEPQQAGPRTG</sequence>
<feature type="domain" description="NUP210 Ig-like" evidence="18">
    <location>
        <begin position="530"/>
        <end position="617"/>
    </location>
</feature>
<dbReference type="InterPro" id="IPR056899">
    <property type="entry name" value="Ig_NUP210_9th"/>
</dbReference>
<evidence type="ECO:0000256" key="8">
    <source>
        <dbReference type="ARBA" id="ARBA00023242"/>
    </source>
</evidence>
<evidence type="ECO:0000259" key="17">
    <source>
        <dbReference type="Pfam" id="PF24902"/>
    </source>
</evidence>
<feature type="domain" description="NUP210 Ig-like" evidence="16">
    <location>
        <begin position="116"/>
        <end position="221"/>
    </location>
</feature>
<evidence type="ECO:0000259" key="20">
    <source>
        <dbReference type="Pfam" id="PF25354"/>
    </source>
</evidence>
<dbReference type="InterPro" id="IPR056897">
    <property type="entry name" value="Ig_NUP210_4th"/>
</dbReference>
<evidence type="ECO:0000256" key="2">
    <source>
        <dbReference type="ARBA" id="ARBA00007313"/>
    </source>
</evidence>
<evidence type="ECO:0000259" key="13">
    <source>
        <dbReference type="Pfam" id="PF22962"/>
    </source>
</evidence>
<feature type="domain" description="NUP210 Ig-like" evidence="17">
    <location>
        <begin position="885"/>
        <end position="962"/>
    </location>
</feature>
<keyword evidence="23" id="KW-1185">Reference proteome</keyword>
<dbReference type="InterPro" id="IPR056898">
    <property type="entry name" value="Ig_NUP210_6th"/>
</dbReference>
<keyword evidence="4 11" id="KW-0732">Signal</keyword>
<feature type="region of interest" description="Disordered" evidence="9">
    <location>
        <begin position="1842"/>
        <end position="1891"/>
    </location>
</feature>
<evidence type="ECO:0000256" key="4">
    <source>
        <dbReference type="ARBA" id="ARBA00022729"/>
    </source>
</evidence>
<feature type="compositionally biased region" description="Low complexity" evidence="9">
    <location>
        <begin position="1858"/>
        <end position="1872"/>
    </location>
</feature>
<dbReference type="Pfam" id="PF25354">
    <property type="entry name" value="Ig_NUP210_16th"/>
    <property type="match status" value="1"/>
</dbReference>
<keyword evidence="8" id="KW-0539">Nucleus</keyword>
<feature type="domain" description="NUP210 Ig-like" evidence="12">
    <location>
        <begin position="1384"/>
        <end position="1470"/>
    </location>
</feature>
<keyword evidence="5 10" id="KW-1133">Transmembrane helix</keyword>
<dbReference type="PANTHER" id="PTHR23019:SF0">
    <property type="entry name" value="NUCLEAR PORE MEMBRANE GLYCOPROTEIN 210"/>
    <property type="match status" value="1"/>
</dbReference>
<dbReference type="Pfam" id="PF24902">
    <property type="entry name" value="Ig_NUP210_9th"/>
    <property type="match status" value="1"/>
</dbReference>
<evidence type="ECO:0000313" key="23">
    <source>
        <dbReference type="Proteomes" id="UP001642483"/>
    </source>
</evidence>
<feature type="domain" description="NUP210 Ig-like" evidence="13">
    <location>
        <begin position="642"/>
        <end position="740"/>
    </location>
</feature>
<comment type="similarity">
    <text evidence="2">Belongs to the NUP210 family.</text>
</comment>
<dbReference type="PANTHER" id="PTHR23019">
    <property type="entry name" value="NUCLEAR PORE MEMBRANE GLYCOPROTEIN GP210-RELATED"/>
    <property type="match status" value="1"/>
</dbReference>
<dbReference type="SUPFAM" id="SSF49373">
    <property type="entry name" value="Invasin/intimin cell-adhesion fragments"/>
    <property type="match status" value="1"/>
</dbReference>
<reference evidence="22 23" key="1">
    <citation type="submission" date="2024-02" db="EMBL/GenBank/DDBJ databases">
        <authorList>
            <person name="Daric V."/>
            <person name="Darras S."/>
        </authorList>
    </citation>
    <scope>NUCLEOTIDE SEQUENCE [LARGE SCALE GENOMIC DNA]</scope>
</reference>
<dbReference type="InterPro" id="IPR055096">
    <property type="entry name" value="Ig_NUP210_1st"/>
</dbReference>
<dbReference type="InterPro" id="IPR045197">
    <property type="entry name" value="NUP210-like"/>
</dbReference>
<feature type="signal peptide" evidence="11">
    <location>
        <begin position="1"/>
        <end position="18"/>
    </location>
</feature>
<evidence type="ECO:0000256" key="7">
    <source>
        <dbReference type="ARBA" id="ARBA00023180"/>
    </source>
</evidence>
<evidence type="ECO:0000256" key="9">
    <source>
        <dbReference type="SAM" id="MobiDB-lite"/>
    </source>
</evidence>
<dbReference type="Pfam" id="PF24991">
    <property type="entry name" value="Ig_NUP210_4th"/>
    <property type="match status" value="1"/>
</dbReference>
<accession>A0ABP0H2G4</accession>
<evidence type="ECO:0000256" key="10">
    <source>
        <dbReference type="SAM" id="Phobius"/>
    </source>
</evidence>
<evidence type="ECO:0000259" key="19">
    <source>
        <dbReference type="Pfam" id="PF24991"/>
    </source>
</evidence>
<protein>
    <recommendedName>
        <fullName evidence="24">Nuclear pore membrane glycoprotein 210</fullName>
    </recommendedName>
</protein>
<comment type="subcellular location">
    <subcellularLocation>
        <location evidence="1">Nucleus membrane</location>
        <topology evidence="1">Single-pass membrane protein</topology>
    </subcellularLocation>
</comment>
<dbReference type="InterPro" id="IPR055098">
    <property type="entry name" value="Ig_NUP210_3rd"/>
</dbReference>
<feature type="domain" description="NUP210 fourth Ig-like" evidence="19">
    <location>
        <begin position="339"/>
        <end position="417"/>
    </location>
</feature>
<feature type="domain" description="NUP210 Ig-like" evidence="20">
    <location>
        <begin position="1493"/>
        <end position="1556"/>
    </location>
</feature>
<dbReference type="Pfam" id="PF22967">
    <property type="entry name" value="Ig_NUP210_1st"/>
    <property type="match status" value="1"/>
</dbReference>
<evidence type="ECO:0000259" key="14">
    <source>
        <dbReference type="Pfam" id="PF22963"/>
    </source>
</evidence>
<dbReference type="Pfam" id="PF26182">
    <property type="entry name" value="Ig_NUP210_5th"/>
    <property type="match status" value="1"/>
</dbReference>
<dbReference type="Pfam" id="PF26183">
    <property type="entry name" value="Ig_NUP210_14th"/>
    <property type="match status" value="1"/>
</dbReference>
<dbReference type="EMBL" id="CAWYQH010000163">
    <property type="protein sequence ID" value="CAK8696720.1"/>
    <property type="molecule type" value="Genomic_DNA"/>
</dbReference>
<gene>
    <name evidence="22" type="ORF">CVLEPA_LOCUS30051</name>
</gene>
<organism evidence="22 23">
    <name type="scientific">Clavelina lepadiformis</name>
    <name type="common">Light-bulb sea squirt</name>
    <name type="synonym">Ascidia lepadiformis</name>
    <dbReference type="NCBI Taxonomy" id="159417"/>
    <lineage>
        <taxon>Eukaryota</taxon>
        <taxon>Metazoa</taxon>
        <taxon>Chordata</taxon>
        <taxon>Tunicata</taxon>
        <taxon>Ascidiacea</taxon>
        <taxon>Aplousobranchia</taxon>
        <taxon>Clavelinidae</taxon>
        <taxon>Clavelina</taxon>
    </lineage>
</organism>
<dbReference type="Pfam" id="PF24935">
    <property type="entry name" value="Ig_NUP210_6th"/>
    <property type="match status" value="1"/>
</dbReference>
<dbReference type="Proteomes" id="UP001642483">
    <property type="component" value="Unassembled WGS sequence"/>
</dbReference>
<evidence type="ECO:0000256" key="6">
    <source>
        <dbReference type="ARBA" id="ARBA00023136"/>
    </source>
</evidence>
<feature type="domain" description="NUP210 Ig-like" evidence="14">
    <location>
        <begin position="235"/>
        <end position="329"/>
    </location>
</feature>
<evidence type="ECO:0000259" key="16">
    <source>
        <dbReference type="Pfam" id="PF22969"/>
    </source>
</evidence>
<dbReference type="Pfam" id="PF22969">
    <property type="entry name" value="Ig_NUP210_2nd"/>
    <property type="match status" value="1"/>
</dbReference>
<feature type="transmembrane region" description="Helical" evidence="10">
    <location>
        <begin position="1807"/>
        <end position="1831"/>
    </location>
</feature>
<keyword evidence="3 10" id="KW-0812">Transmembrane</keyword>
<dbReference type="InterPro" id="IPR055094">
    <property type="entry name" value="NUP210_Ig15"/>
</dbReference>